<evidence type="ECO:0000313" key="2">
    <source>
        <dbReference type="EMBL" id="RUS73124.1"/>
    </source>
</evidence>
<accession>A0A433SV04</accession>
<feature type="compositionally biased region" description="Basic and acidic residues" evidence="1">
    <location>
        <begin position="354"/>
        <end position="381"/>
    </location>
</feature>
<feature type="region of interest" description="Disordered" evidence="1">
    <location>
        <begin position="346"/>
        <end position="381"/>
    </location>
</feature>
<feature type="region of interest" description="Disordered" evidence="1">
    <location>
        <begin position="1441"/>
        <end position="1492"/>
    </location>
</feature>
<feature type="region of interest" description="Disordered" evidence="1">
    <location>
        <begin position="1092"/>
        <end position="1116"/>
    </location>
</feature>
<reference evidence="2 3" key="1">
    <citation type="submission" date="2019-01" db="EMBL/GenBank/DDBJ databases">
        <title>A draft genome assembly of the solar-powered sea slug Elysia chlorotica.</title>
        <authorList>
            <person name="Cai H."/>
            <person name="Li Q."/>
            <person name="Fang X."/>
            <person name="Li J."/>
            <person name="Curtis N.E."/>
            <person name="Altenburger A."/>
            <person name="Shibata T."/>
            <person name="Feng M."/>
            <person name="Maeda T."/>
            <person name="Schwartz J.A."/>
            <person name="Shigenobu S."/>
            <person name="Lundholm N."/>
            <person name="Nishiyama T."/>
            <person name="Yang H."/>
            <person name="Hasebe M."/>
            <person name="Li S."/>
            <person name="Pierce S.K."/>
            <person name="Wang J."/>
        </authorList>
    </citation>
    <scope>NUCLEOTIDE SEQUENCE [LARGE SCALE GENOMIC DNA]</scope>
    <source>
        <strain evidence="2">EC2010</strain>
        <tissue evidence="2">Whole organism of an adult</tissue>
    </source>
</reference>
<feature type="region of interest" description="Disordered" evidence="1">
    <location>
        <begin position="1339"/>
        <end position="1374"/>
    </location>
</feature>
<organism evidence="2 3">
    <name type="scientific">Elysia chlorotica</name>
    <name type="common">Eastern emerald elysia</name>
    <name type="synonym">Sea slug</name>
    <dbReference type="NCBI Taxonomy" id="188477"/>
    <lineage>
        <taxon>Eukaryota</taxon>
        <taxon>Metazoa</taxon>
        <taxon>Spiralia</taxon>
        <taxon>Lophotrochozoa</taxon>
        <taxon>Mollusca</taxon>
        <taxon>Gastropoda</taxon>
        <taxon>Heterobranchia</taxon>
        <taxon>Euthyneura</taxon>
        <taxon>Panpulmonata</taxon>
        <taxon>Sacoglossa</taxon>
        <taxon>Placobranchoidea</taxon>
        <taxon>Plakobranchidae</taxon>
        <taxon>Elysia</taxon>
    </lineage>
</organism>
<name>A0A433SV04_ELYCH</name>
<protein>
    <submittedName>
        <fullName evidence="2">Uncharacterized protein</fullName>
    </submittedName>
</protein>
<sequence length="1492" mass="164193">MTLVRHLSPSAQSLKDQITSDLSARNTTSAFSNYHTREADAVRKDKAGAQVEGGVETTSFTRQHLSKQRKSVCNSQGNVEARALNKKSDVSKNDGLKENCRQSEKRLPVSNALSRLSKLTNVERRQSAPVCRSSVKAALDTIKYQAHRASLVSRPNFAGPATRAERISNLKREQDETLERFKKFISRQDSGKTVTEITQVTEEHVEHVQECCIRVSSMEEAKSLARTLMESARQNKPPELCLQEIASDYPGCVQQPLFIKELKHPAQTVSVQSSNTSPREQSHVPVKAKEDIFYDALDTTCSPDISPQAVPPQRTGGLIKRIIKKTSGEAQPKVNVPPSEGLVKKYVSGGGEAHMPEGRSRSRNDGSKNIQRGENHDQKLAIDKKANIDMGYEKEYQNILKQDMEHNQPHTKNVVLQRKICTTQSMPSQDGCPYRTENFICLSEGELNSRTNADSGYHIVQTMSPRPVEPVMLLPEQELKSKPEPSSDPSVDYGQGLENGTKLIHPPNKGTASIKREEFSIPVKIPGEAEPHVKREEVDNAGNKTLLKEKSQDTKSLHIMETKAPSVGTVSAGPVVISEVFNTGNSTKDLKQLETSSTTTKDQSPKAKPRVTTLCSRPSTPSCPSKLTPQCETFYVNKELDKSPRGKVCESSNDGKKEALNVVTECLYMSDISEKTSEKFSSCSRGILKGKETVHARHSIAHKEARFTEYHESCCDDQAERWAFPSTLYSEGRGVALQDESKLEVNREAHVSQGLMNVVDSSHETSAISAKDIGYSSHETSTISVKDIEHTGSSTFESVILSSLRGLRSSAKQEYIVNCHEELHSKNSRIHLSNIENVTNIVSNEVEERENVELQKHSPCLSREDELHIRKLLEKDRPIFCTADVTPNPQNKLVSSEPVQSTLQKESTQIKMVAPSDGTPCKNYIENETTVSTSLKSECVNSGHKPPTNNARITGADGSKSMSEVSPPCSSQNTLHISGTDFPYDESVPAFVHRQSDSTAYLHSEVAMASNTDPGNVSTEQDDIKETIENDAQYMQAIQSNVPASGKLAHRMHAYLACASGAHDVHSTPSKDSVGLRSTTFIKHDRENVEFADGVEEPERNGQAQESLQDQTSADHGMLEISSKTAPGASLETKHITSESMPKEEIADFSNIWHTFADKEILSERSNKTFSLTNRQPDDKNSVNVEQKPTLCSYPNADGRFIANLAEQNAEDNAILNSQCQFRSATFVIQKGLGIENVPGGIQGCEINSRVFDESQTKLFTPNKRLDKERKTITEQILRRATAFQSGHISLLKPSEFKLQASKTPGDFLKERIEALQRPKSDLHKLNFASFASSALKTRASGSSSRGNSSSAPNPEDRKHSVEGTSLSASSAESTRTKSEVDLDYLISTLDLSSDSFDSLFLQNALYLKGEAAPPAVAVATKTTPTKANATARHATLTFKRRRSSSGARPARVSDLDPSPQVRRCATLDMSSGVSGAGQMERPVPAPRTVRR</sequence>
<dbReference type="EMBL" id="RQTK01000974">
    <property type="protein sequence ID" value="RUS73124.1"/>
    <property type="molecule type" value="Genomic_DNA"/>
</dbReference>
<feature type="compositionally biased region" description="Polar residues" evidence="1">
    <location>
        <begin position="1102"/>
        <end position="1114"/>
    </location>
</feature>
<feature type="compositionally biased region" description="Polar residues" evidence="1">
    <location>
        <begin position="591"/>
        <end position="602"/>
    </location>
</feature>
<feature type="region of interest" description="Disordered" evidence="1">
    <location>
        <begin position="591"/>
        <end position="619"/>
    </location>
</feature>
<comment type="caution">
    <text evidence="2">The sequence shown here is derived from an EMBL/GenBank/DDBJ whole genome shotgun (WGS) entry which is preliminary data.</text>
</comment>
<feature type="region of interest" description="Disordered" evidence="1">
    <location>
        <begin position="939"/>
        <end position="978"/>
    </location>
</feature>
<gene>
    <name evidence="2" type="ORF">EGW08_019104</name>
</gene>
<feature type="compositionally biased region" description="Polar residues" evidence="1">
    <location>
        <begin position="960"/>
        <end position="977"/>
    </location>
</feature>
<keyword evidence="3" id="KW-1185">Reference proteome</keyword>
<proteinExistence type="predicted"/>
<evidence type="ECO:0000256" key="1">
    <source>
        <dbReference type="SAM" id="MobiDB-lite"/>
    </source>
</evidence>
<feature type="compositionally biased region" description="Low complexity" evidence="1">
    <location>
        <begin position="1339"/>
        <end position="1354"/>
    </location>
</feature>
<dbReference type="Proteomes" id="UP000271974">
    <property type="component" value="Unassembled WGS sequence"/>
</dbReference>
<evidence type="ECO:0000313" key="3">
    <source>
        <dbReference type="Proteomes" id="UP000271974"/>
    </source>
</evidence>
<feature type="compositionally biased region" description="Polar residues" evidence="1">
    <location>
        <begin position="1363"/>
        <end position="1374"/>
    </location>
</feature>